<dbReference type="EMBL" id="BARW01032331">
    <property type="protein sequence ID" value="GAJ12087.1"/>
    <property type="molecule type" value="Genomic_DNA"/>
</dbReference>
<dbReference type="AlphaFoldDB" id="X1V7H2"/>
<evidence type="ECO:0000313" key="2">
    <source>
        <dbReference type="EMBL" id="GAJ12087.1"/>
    </source>
</evidence>
<reference evidence="2" key="1">
    <citation type="journal article" date="2014" name="Front. Microbiol.">
        <title>High frequency of phylogenetically diverse reductive dehalogenase-homologous genes in deep subseafloor sedimentary metagenomes.</title>
        <authorList>
            <person name="Kawai M."/>
            <person name="Futagami T."/>
            <person name="Toyoda A."/>
            <person name="Takaki Y."/>
            <person name="Nishi S."/>
            <person name="Hori S."/>
            <person name="Arai W."/>
            <person name="Tsubouchi T."/>
            <person name="Morono Y."/>
            <person name="Uchiyama I."/>
            <person name="Ito T."/>
            <person name="Fujiyama A."/>
            <person name="Inagaki F."/>
            <person name="Takami H."/>
        </authorList>
    </citation>
    <scope>NUCLEOTIDE SEQUENCE</scope>
    <source>
        <strain evidence="2">Expedition CK06-06</strain>
    </source>
</reference>
<feature type="domain" description="Ice-binding protein C-terminal" evidence="1">
    <location>
        <begin position="118"/>
        <end position="140"/>
    </location>
</feature>
<name>X1V7H2_9ZZZZ</name>
<proteinExistence type="predicted"/>
<gene>
    <name evidence="2" type="ORF">S12H4_51197</name>
</gene>
<feature type="non-terminal residue" evidence="2">
    <location>
        <position position="1"/>
    </location>
</feature>
<dbReference type="Pfam" id="PF07589">
    <property type="entry name" value="PEP-CTERM"/>
    <property type="match status" value="1"/>
</dbReference>
<organism evidence="2">
    <name type="scientific">marine sediment metagenome</name>
    <dbReference type="NCBI Taxonomy" id="412755"/>
    <lineage>
        <taxon>unclassified sequences</taxon>
        <taxon>metagenomes</taxon>
        <taxon>ecological metagenomes</taxon>
    </lineage>
</organism>
<sequence length="144" mass="15983">TQLIHAYDQNDNLDINDDGEAWVIYDEDTEGDSDFDDGIQDLELVQCPGGEWVLLMWDNTAGWHGKRWIAVMGLDSDGEWDGNPIKDIVYWTSHTASGDSSIMMYAANTFEFAPLGIIPEPATMLLVGTGILGLAGVIRRRLIH</sequence>
<protein>
    <recommendedName>
        <fullName evidence="1">Ice-binding protein C-terminal domain-containing protein</fullName>
    </recommendedName>
</protein>
<dbReference type="NCBIfam" id="TIGR02595">
    <property type="entry name" value="PEP_CTERM"/>
    <property type="match status" value="1"/>
</dbReference>
<dbReference type="InterPro" id="IPR013424">
    <property type="entry name" value="Ice-binding_C"/>
</dbReference>
<comment type="caution">
    <text evidence="2">The sequence shown here is derived from an EMBL/GenBank/DDBJ whole genome shotgun (WGS) entry which is preliminary data.</text>
</comment>
<evidence type="ECO:0000259" key="1">
    <source>
        <dbReference type="Pfam" id="PF07589"/>
    </source>
</evidence>
<accession>X1V7H2</accession>